<evidence type="ECO:0000313" key="2">
    <source>
        <dbReference type="Proteomes" id="UP000054845"/>
    </source>
</evidence>
<evidence type="ECO:0000313" key="1">
    <source>
        <dbReference type="EMBL" id="CEH16325.1"/>
    </source>
</evidence>
<organism evidence="1 2">
    <name type="scientific">Ceraceosorus bombacis</name>
    <dbReference type="NCBI Taxonomy" id="401625"/>
    <lineage>
        <taxon>Eukaryota</taxon>
        <taxon>Fungi</taxon>
        <taxon>Dikarya</taxon>
        <taxon>Basidiomycota</taxon>
        <taxon>Ustilaginomycotina</taxon>
        <taxon>Exobasidiomycetes</taxon>
        <taxon>Ceraceosorales</taxon>
        <taxon>Ceraceosoraceae</taxon>
        <taxon>Ceraceosorus</taxon>
    </lineage>
</organism>
<name>A0A0P1BJJ5_9BASI</name>
<dbReference type="EMBL" id="CCYA01000278">
    <property type="protein sequence ID" value="CEH16325.1"/>
    <property type="molecule type" value="Genomic_DNA"/>
</dbReference>
<proteinExistence type="predicted"/>
<reference evidence="1 2" key="1">
    <citation type="submission" date="2014-09" db="EMBL/GenBank/DDBJ databases">
        <authorList>
            <person name="Magalhaes I.L.F."/>
            <person name="Oliveira U."/>
            <person name="Santos F.R."/>
            <person name="Vidigal T.H.D.A."/>
            <person name="Brescovit A.D."/>
            <person name="Santos A.J."/>
        </authorList>
    </citation>
    <scope>NUCLEOTIDE SEQUENCE [LARGE SCALE GENOMIC DNA]</scope>
</reference>
<sequence>MFALPTRFFALIRASWCPRHTRALGLATRFAALPLTASATQATVPALVFVECRIQCCCGEEDARSIGVASGVDIC</sequence>
<dbReference type="AlphaFoldDB" id="A0A0P1BJJ5"/>
<protein>
    <submittedName>
        <fullName evidence="1">Uncharacterized protein</fullName>
    </submittedName>
</protein>
<accession>A0A0P1BJJ5</accession>
<keyword evidence="2" id="KW-1185">Reference proteome</keyword>
<dbReference type="Proteomes" id="UP000054845">
    <property type="component" value="Unassembled WGS sequence"/>
</dbReference>